<dbReference type="Proteomes" id="UP001437256">
    <property type="component" value="Unassembled WGS sequence"/>
</dbReference>
<keyword evidence="3 7" id="KW-0812">Transmembrane</keyword>
<accession>A0ABR3ADG7</accession>
<feature type="transmembrane region" description="Helical" evidence="7">
    <location>
        <begin position="598"/>
        <end position="622"/>
    </location>
</feature>
<feature type="compositionally biased region" description="Basic and acidic residues" evidence="6">
    <location>
        <begin position="152"/>
        <end position="167"/>
    </location>
</feature>
<proteinExistence type="inferred from homology"/>
<evidence type="ECO:0000256" key="3">
    <source>
        <dbReference type="ARBA" id="ARBA00022692"/>
    </source>
</evidence>
<evidence type="ECO:0000313" key="9">
    <source>
        <dbReference type="Proteomes" id="UP001437256"/>
    </source>
</evidence>
<dbReference type="PANTHER" id="PTHR10383">
    <property type="entry name" value="SERINE INCORPORATOR"/>
    <property type="match status" value="1"/>
</dbReference>
<protein>
    <submittedName>
        <fullName evidence="8">Membrane protein tms1</fullName>
    </submittedName>
</protein>
<evidence type="ECO:0000256" key="2">
    <source>
        <dbReference type="ARBA" id="ARBA00006665"/>
    </source>
</evidence>
<keyword evidence="5 7" id="KW-0472">Membrane</keyword>
<feature type="transmembrane region" description="Helical" evidence="7">
    <location>
        <begin position="491"/>
        <end position="511"/>
    </location>
</feature>
<name>A0ABR3ADG7_9AGAR</name>
<evidence type="ECO:0000313" key="8">
    <source>
        <dbReference type="EMBL" id="KAL0071570.1"/>
    </source>
</evidence>
<keyword evidence="9" id="KW-1185">Reference proteome</keyword>
<feature type="transmembrane region" description="Helical" evidence="7">
    <location>
        <begin position="866"/>
        <end position="885"/>
    </location>
</feature>
<feature type="transmembrane region" description="Helical" evidence="7">
    <location>
        <begin position="634"/>
        <end position="653"/>
    </location>
</feature>
<feature type="compositionally biased region" description="Low complexity" evidence="6">
    <location>
        <begin position="115"/>
        <end position="127"/>
    </location>
</feature>
<feature type="compositionally biased region" description="Polar residues" evidence="6">
    <location>
        <begin position="266"/>
        <end position="275"/>
    </location>
</feature>
<dbReference type="EMBL" id="JBBXMP010000003">
    <property type="protein sequence ID" value="KAL0071570.1"/>
    <property type="molecule type" value="Genomic_DNA"/>
</dbReference>
<feature type="transmembrane region" description="Helical" evidence="7">
    <location>
        <begin position="326"/>
        <end position="347"/>
    </location>
</feature>
<feature type="transmembrane region" description="Helical" evidence="7">
    <location>
        <begin position="384"/>
        <end position="404"/>
    </location>
</feature>
<reference evidence="8 9" key="1">
    <citation type="submission" date="2024-05" db="EMBL/GenBank/DDBJ databases">
        <title>A draft genome resource for the thread blight pathogen Marasmius tenuissimus strain MS-2.</title>
        <authorList>
            <person name="Yulfo-Soto G.E."/>
            <person name="Baruah I.K."/>
            <person name="Amoako-Attah I."/>
            <person name="Bukari Y."/>
            <person name="Meinhardt L.W."/>
            <person name="Bailey B.A."/>
            <person name="Cohen S.P."/>
        </authorList>
    </citation>
    <scope>NUCLEOTIDE SEQUENCE [LARGE SCALE GENOMIC DNA]</scope>
    <source>
        <strain evidence="8 9">MS-2</strain>
    </source>
</reference>
<comment type="similarity">
    <text evidence="2">Belongs to the TDE1 family.</text>
</comment>
<comment type="subcellular location">
    <subcellularLocation>
        <location evidence="1">Membrane</location>
        <topology evidence="1">Multi-pass membrane protein</topology>
    </subcellularLocation>
</comment>
<evidence type="ECO:0000256" key="4">
    <source>
        <dbReference type="ARBA" id="ARBA00022989"/>
    </source>
</evidence>
<feature type="compositionally biased region" description="Pro residues" evidence="6">
    <location>
        <begin position="52"/>
        <end position="61"/>
    </location>
</feature>
<feature type="transmembrane region" description="Helical" evidence="7">
    <location>
        <begin position="813"/>
        <end position="832"/>
    </location>
</feature>
<evidence type="ECO:0000256" key="5">
    <source>
        <dbReference type="ARBA" id="ARBA00023136"/>
    </source>
</evidence>
<sequence>MPSTHAPSRSLALKDGGIFKDQGNAGSSSSGSIPARDSAHAKSSPSNSPEPLKAPPTPPGPSIIKPSSSFEPQTPSQNKGKRKADEVETGGGNTPPEARKQRATFANDPRPHRISGASGSSSQAPSSYTRKRARLTTSNSSGAMPSVGEGMSPEKRSDSRPPSRNDSQRNAGNTGSWSKASRAGGVMPHRSQSRASHVSQQYSRAPSRTASTSRQQGPSRAPSRHGSISQGSIPISALISPHAPSISTNTRAQTFHMRDPRKPPRMQTTPWSLSLPQTGHGERLALFHRLNFREHFGSSRARDDEEEQKDHAIQLVGWTESGGSPLHAWLFFIGFVLFPVWWVAAIISTPKTRRIGGGQEEKKMALDDPQVEHDAKSWRRRCRIMAVVSLFTTIMGVLLSLPLAGGLGTIATSCLGGIAFCFTSHAASMFCKSCNCNSSIATRVGFAIIFCLNSMLAWLMRTDVMIKQIEKWSYDYIKMDCKADKCYGVLAVHRICFALTLLHAILSVALIGVKDTKDKRAAIQNGWWGPKVLLWLVLVVISFFIPNGFFMFWGNYVTLIGATLFILLGLVLLVDFAHSWSETCLEKWENSDSSLWQWVLIGSTASMYIFAIVLTGVLYGFFAGPGCTLNKFFISFNLALCIIITVMCIHPVVQEYNPRSGLAQSGMVAAYCTYLIVSALTNHIHENSQCNPLRNGGTSAAGTRTTTVVLGGIFTFLAIAYSTTRAATQSRALVGKKKNGIQLDGADTLDHHAELGVVNTQPGRTESPRYQALLAAVEAGAIPASALNEEEEEEEEEVVGEARDDERSGTRYNYSWFHLIFVMAAMYVAALLTDANVVSNKPIQTAADSNSVYIGTSEVAMWMRVVSSWICMLLYMWSLLAPVIMPDR</sequence>
<evidence type="ECO:0000256" key="7">
    <source>
        <dbReference type="SAM" id="Phobius"/>
    </source>
</evidence>
<feature type="transmembrane region" description="Helical" evidence="7">
    <location>
        <begin position="705"/>
        <end position="723"/>
    </location>
</feature>
<feature type="transmembrane region" description="Helical" evidence="7">
    <location>
        <begin position="532"/>
        <end position="553"/>
    </location>
</feature>
<feature type="compositionally biased region" description="Polar residues" evidence="6">
    <location>
        <begin position="193"/>
        <end position="202"/>
    </location>
</feature>
<evidence type="ECO:0000256" key="6">
    <source>
        <dbReference type="SAM" id="MobiDB-lite"/>
    </source>
</evidence>
<feature type="transmembrane region" description="Helical" evidence="7">
    <location>
        <begin position="559"/>
        <end position="577"/>
    </location>
</feature>
<feature type="compositionally biased region" description="Low complexity" evidence="6">
    <location>
        <begin position="203"/>
        <end position="214"/>
    </location>
</feature>
<feature type="region of interest" description="Disordered" evidence="6">
    <location>
        <begin position="1"/>
        <end position="275"/>
    </location>
</feature>
<evidence type="ECO:0000256" key="1">
    <source>
        <dbReference type="ARBA" id="ARBA00004141"/>
    </source>
</evidence>
<organism evidence="8 9">
    <name type="scientific">Marasmius tenuissimus</name>
    <dbReference type="NCBI Taxonomy" id="585030"/>
    <lineage>
        <taxon>Eukaryota</taxon>
        <taxon>Fungi</taxon>
        <taxon>Dikarya</taxon>
        <taxon>Basidiomycota</taxon>
        <taxon>Agaricomycotina</taxon>
        <taxon>Agaricomycetes</taxon>
        <taxon>Agaricomycetidae</taxon>
        <taxon>Agaricales</taxon>
        <taxon>Marasmiineae</taxon>
        <taxon>Marasmiaceae</taxon>
        <taxon>Marasmius</taxon>
    </lineage>
</organism>
<dbReference type="Pfam" id="PF03348">
    <property type="entry name" value="Serinc"/>
    <property type="match status" value="1"/>
</dbReference>
<dbReference type="InterPro" id="IPR005016">
    <property type="entry name" value="TDE1/TMS"/>
</dbReference>
<keyword evidence="4 7" id="KW-1133">Transmembrane helix</keyword>
<comment type="caution">
    <text evidence="8">The sequence shown here is derived from an EMBL/GenBank/DDBJ whole genome shotgun (WGS) entry which is preliminary data.</text>
</comment>
<dbReference type="PANTHER" id="PTHR10383:SF9">
    <property type="entry name" value="SERINE INCORPORATOR, ISOFORM F"/>
    <property type="match status" value="1"/>
</dbReference>
<gene>
    <name evidence="8" type="primary">TMS1</name>
    <name evidence="8" type="ORF">AAF712_001427</name>
</gene>
<feature type="transmembrane region" description="Helical" evidence="7">
    <location>
        <begin position="440"/>
        <end position="460"/>
    </location>
</feature>